<keyword evidence="1" id="KW-0812">Transmembrane</keyword>
<gene>
    <name evidence="2" type="ORF">BDA99DRAFT_507671</name>
</gene>
<evidence type="ECO:0000256" key="1">
    <source>
        <dbReference type="SAM" id="Phobius"/>
    </source>
</evidence>
<sequence length="61" mass="7592">MFFILASFSYYYYTHHISLDKVGNFLCRFIHPVFLCSIFIFPFLLYLFKIIYYNVHIKFYI</sequence>
<protein>
    <submittedName>
        <fullName evidence="2">Uncharacterized protein</fullName>
    </submittedName>
</protein>
<evidence type="ECO:0000313" key="2">
    <source>
        <dbReference type="EMBL" id="KAI9265084.1"/>
    </source>
</evidence>
<proteinExistence type="predicted"/>
<keyword evidence="1" id="KW-0472">Membrane</keyword>
<accession>A0AAD5KBW1</accession>
<reference evidence="2" key="1">
    <citation type="journal article" date="2022" name="IScience">
        <title>Evolution of zygomycete secretomes and the origins of terrestrial fungal ecologies.</title>
        <authorList>
            <person name="Chang Y."/>
            <person name="Wang Y."/>
            <person name="Mondo S."/>
            <person name="Ahrendt S."/>
            <person name="Andreopoulos W."/>
            <person name="Barry K."/>
            <person name="Beard J."/>
            <person name="Benny G.L."/>
            <person name="Blankenship S."/>
            <person name="Bonito G."/>
            <person name="Cuomo C."/>
            <person name="Desiro A."/>
            <person name="Gervers K.A."/>
            <person name="Hundley H."/>
            <person name="Kuo A."/>
            <person name="LaButti K."/>
            <person name="Lang B.F."/>
            <person name="Lipzen A."/>
            <person name="O'Donnell K."/>
            <person name="Pangilinan J."/>
            <person name="Reynolds N."/>
            <person name="Sandor L."/>
            <person name="Smith M.E."/>
            <person name="Tsang A."/>
            <person name="Grigoriev I.V."/>
            <person name="Stajich J.E."/>
            <person name="Spatafora J.W."/>
        </authorList>
    </citation>
    <scope>NUCLEOTIDE SEQUENCE</scope>
    <source>
        <strain evidence="2">RSA 2281</strain>
    </source>
</reference>
<name>A0AAD5KBW1_9FUNG</name>
<keyword evidence="1" id="KW-1133">Transmembrane helix</keyword>
<feature type="transmembrane region" description="Helical" evidence="1">
    <location>
        <begin position="29"/>
        <end position="48"/>
    </location>
</feature>
<dbReference type="Proteomes" id="UP001209540">
    <property type="component" value="Unassembled WGS sequence"/>
</dbReference>
<dbReference type="AlphaFoldDB" id="A0AAD5KBW1"/>
<organism evidence="2 3">
    <name type="scientific">Phascolomyces articulosus</name>
    <dbReference type="NCBI Taxonomy" id="60185"/>
    <lineage>
        <taxon>Eukaryota</taxon>
        <taxon>Fungi</taxon>
        <taxon>Fungi incertae sedis</taxon>
        <taxon>Mucoromycota</taxon>
        <taxon>Mucoromycotina</taxon>
        <taxon>Mucoromycetes</taxon>
        <taxon>Mucorales</taxon>
        <taxon>Lichtheimiaceae</taxon>
        <taxon>Phascolomyces</taxon>
    </lineage>
</organism>
<keyword evidence="3" id="KW-1185">Reference proteome</keyword>
<comment type="caution">
    <text evidence="2">The sequence shown here is derived from an EMBL/GenBank/DDBJ whole genome shotgun (WGS) entry which is preliminary data.</text>
</comment>
<dbReference type="EMBL" id="JAIXMP010000011">
    <property type="protein sequence ID" value="KAI9265084.1"/>
    <property type="molecule type" value="Genomic_DNA"/>
</dbReference>
<reference evidence="2" key="2">
    <citation type="submission" date="2023-02" db="EMBL/GenBank/DDBJ databases">
        <authorList>
            <consortium name="DOE Joint Genome Institute"/>
            <person name="Mondo S.J."/>
            <person name="Chang Y."/>
            <person name="Wang Y."/>
            <person name="Ahrendt S."/>
            <person name="Andreopoulos W."/>
            <person name="Barry K."/>
            <person name="Beard J."/>
            <person name="Benny G.L."/>
            <person name="Blankenship S."/>
            <person name="Bonito G."/>
            <person name="Cuomo C."/>
            <person name="Desiro A."/>
            <person name="Gervers K.A."/>
            <person name="Hundley H."/>
            <person name="Kuo A."/>
            <person name="LaButti K."/>
            <person name="Lang B.F."/>
            <person name="Lipzen A."/>
            <person name="O'Donnell K."/>
            <person name="Pangilinan J."/>
            <person name="Reynolds N."/>
            <person name="Sandor L."/>
            <person name="Smith M.W."/>
            <person name="Tsang A."/>
            <person name="Grigoriev I.V."/>
            <person name="Stajich J.E."/>
            <person name="Spatafora J.W."/>
        </authorList>
    </citation>
    <scope>NUCLEOTIDE SEQUENCE</scope>
    <source>
        <strain evidence="2">RSA 2281</strain>
    </source>
</reference>
<evidence type="ECO:0000313" key="3">
    <source>
        <dbReference type="Proteomes" id="UP001209540"/>
    </source>
</evidence>